<dbReference type="InterPro" id="IPR019734">
    <property type="entry name" value="TPR_rpt"/>
</dbReference>
<feature type="region of interest" description="Disordered" evidence="3">
    <location>
        <begin position="1"/>
        <end position="23"/>
    </location>
</feature>
<dbReference type="STRING" id="454171.CP488_00988"/>
<evidence type="ECO:0000313" key="4">
    <source>
        <dbReference type="EMBL" id="CCW34006.1"/>
    </source>
</evidence>
<keyword evidence="1" id="KW-0677">Repeat</keyword>
<dbReference type="HOGENOM" id="CLU_521473_0_0_0"/>
<dbReference type="PATRIC" id="fig|1303518.3.peg.170"/>
<dbReference type="eggNOG" id="COG0457">
    <property type="taxonomic scope" value="Bacteria"/>
</dbReference>
<evidence type="ECO:0000313" key="5">
    <source>
        <dbReference type="Proteomes" id="UP000014227"/>
    </source>
</evidence>
<dbReference type="Proteomes" id="UP000014227">
    <property type="component" value="Chromosome I"/>
</dbReference>
<dbReference type="InterPro" id="IPR011990">
    <property type="entry name" value="TPR-like_helical_dom_sf"/>
</dbReference>
<dbReference type="SMART" id="SM00028">
    <property type="entry name" value="TPR"/>
    <property type="match status" value="2"/>
</dbReference>
<feature type="compositionally biased region" description="Polar residues" evidence="3">
    <location>
        <begin position="253"/>
        <end position="268"/>
    </location>
</feature>
<gene>
    <name evidence="4" type="ORF">CCALI_00168</name>
</gene>
<dbReference type="RefSeq" id="WP_016481570.1">
    <property type="nucleotide sequence ID" value="NC_021487.1"/>
</dbReference>
<proteinExistence type="predicted"/>
<feature type="region of interest" description="Disordered" evidence="3">
    <location>
        <begin position="253"/>
        <end position="272"/>
    </location>
</feature>
<dbReference type="SUPFAM" id="SSF81901">
    <property type="entry name" value="HCP-like"/>
    <property type="match status" value="1"/>
</dbReference>
<name>S0ES71_CHTCT</name>
<dbReference type="EMBL" id="HF951689">
    <property type="protein sequence ID" value="CCW34006.1"/>
    <property type="molecule type" value="Genomic_DNA"/>
</dbReference>
<organism evidence="4 5">
    <name type="scientific">Chthonomonas calidirosea (strain DSM 23976 / ICMP 18418 / T49)</name>
    <dbReference type="NCBI Taxonomy" id="1303518"/>
    <lineage>
        <taxon>Bacteria</taxon>
        <taxon>Bacillati</taxon>
        <taxon>Armatimonadota</taxon>
        <taxon>Chthonomonadia</taxon>
        <taxon>Chthonomonadales</taxon>
        <taxon>Chthonomonadaceae</taxon>
        <taxon>Chthonomonas</taxon>
    </lineage>
</organism>
<reference evidence="5" key="1">
    <citation type="submission" date="2013-03" db="EMBL/GenBank/DDBJ databases">
        <title>Genome sequence of Chthonomonas calidirosea, the first sequenced genome from the Armatimonadetes phylum (formally candidate division OP10).</title>
        <authorList>
            <person name="Lee K.C.Y."/>
            <person name="Morgan X.C."/>
            <person name="Dunfield P.F."/>
            <person name="Tamas I."/>
            <person name="Houghton K.M."/>
            <person name="Vyssotski M."/>
            <person name="Ryan J.L.J."/>
            <person name="Lagutin K."/>
            <person name="McDonald I.R."/>
            <person name="Stott M.B."/>
        </authorList>
    </citation>
    <scope>NUCLEOTIDE SEQUENCE [LARGE SCALE GENOMIC DNA]</scope>
    <source>
        <strain evidence="5">DSM 23976 / ICMP 18418 / T49</strain>
    </source>
</reference>
<dbReference type="AlphaFoldDB" id="S0ES71"/>
<sequence>MKPQVTVGPLPKPPGTRGVTSGLPSEEALRSATEVILQRYGARAVSLLSSPRPLEDGRLLPPRLSANDCYVVLEEACRKMARVALRHYQASLQPYTDFATALDSLFPDPVAYLSRCIRSVISDAERIARREVPTVSLDQPIGDDDEGLCLRDVIADTSEEVYPEATLIDKEERSRFRQALAKAMRALPKNYLEALKHDILRERQRQQGQHLPPESDRERQTVCRARATLLRLLQQQCDADNPFLYALLHSKTAPSQRRNAQPKSSSAPWNEARKEALRSRLLQSTWAARSANTLDPQGNVEEAIVNEVSFADGVEPPSPQMRKTLRVLDTYTIGDRPTSTSEEAQALYEKAWQLRKDGKLEEAVVYYKRAFEKDNTFYPALTEAGATLIQQGRLREALQLYQMILTHPQAGDERYIAANNIADIYLTWFDAGRNREKNIESALYYAQIAVQKPTPMRVVNLLLAYVKDHYYIEAKRALETALKANWPSCPPDKLLQTLFQIRDPDLISWWNWLETELGKENS</sequence>
<dbReference type="PANTHER" id="PTHR44943:SF8">
    <property type="entry name" value="TPR REPEAT-CONTAINING PROTEIN MJ0263"/>
    <property type="match status" value="1"/>
</dbReference>
<keyword evidence="5" id="KW-1185">Reference proteome</keyword>
<dbReference type="Pfam" id="PF14559">
    <property type="entry name" value="TPR_19"/>
    <property type="match status" value="1"/>
</dbReference>
<dbReference type="KEGG" id="ccz:CCALI_00168"/>
<keyword evidence="2" id="KW-0802">TPR repeat</keyword>
<evidence type="ECO:0000256" key="3">
    <source>
        <dbReference type="SAM" id="MobiDB-lite"/>
    </source>
</evidence>
<protein>
    <submittedName>
        <fullName evidence="4">Uncharacterized protein</fullName>
    </submittedName>
</protein>
<dbReference type="Gene3D" id="1.25.40.10">
    <property type="entry name" value="Tetratricopeptide repeat domain"/>
    <property type="match status" value="1"/>
</dbReference>
<dbReference type="PANTHER" id="PTHR44943">
    <property type="entry name" value="CELLULOSE SYNTHASE OPERON PROTEIN C"/>
    <property type="match status" value="1"/>
</dbReference>
<accession>S0ES71</accession>
<dbReference type="InParanoid" id="S0ES71"/>
<evidence type="ECO:0000256" key="2">
    <source>
        <dbReference type="ARBA" id="ARBA00022803"/>
    </source>
</evidence>
<evidence type="ECO:0000256" key="1">
    <source>
        <dbReference type="ARBA" id="ARBA00022737"/>
    </source>
</evidence>
<dbReference type="InterPro" id="IPR051685">
    <property type="entry name" value="Ycf3/AcsC/BcsC/TPR_MFPF"/>
</dbReference>